<reference evidence="1 2" key="1">
    <citation type="journal article" date="1992" name="Lakartidningen">
        <title>[Penicillin V and not amoxicillin is the first choice preparation in acute otitis].</title>
        <authorList>
            <person name="Kamme C."/>
            <person name="Lundgren K."/>
            <person name="Prellner K."/>
        </authorList>
    </citation>
    <scope>NUCLEOTIDE SEQUENCE [LARGE SCALE GENOMIC DNA]</scope>
    <source>
        <strain evidence="1 2">W1</strain>
    </source>
</reference>
<comment type="caution">
    <text evidence="1">The sequence shown here is derived from an EMBL/GenBank/DDBJ whole genome shotgun (WGS) entry which is preliminary data.</text>
</comment>
<protein>
    <submittedName>
        <fullName evidence="1">Uncharacterized protein</fullName>
    </submittedName>
</protein>
<gene>
    <name evidence="1" type="ORF">EPJ80_02425</name>
</gene>
<dbReference type="AlphaFoldDB" id="A0A5C8CJR6"/>
<evidence type="ECO:0000313" key="1">
    <source>
        <dbReference type="EMBL" id="TXJ13614.1"/>
    </source>
</evidence>
<dbReference type="RefSeq" id="WP_147757743.1">
    <property type="nucleotide sequence ID" value="NZ_SAXT01000001.1"/>
</dbReference>
<evidence type="ECO:0000313" key="2">
    <source>
        <dbReference type="Proteomes" id="UP000325116"/>
    </source>
</evidence>
<name>A0A5C8CJR6_9SPIR</name>
<organism evidence="1 2">
    <name type="scientific">Brachyspira aalborgi</name>
    <dbReference type="NCBI Taxonomy" id="29522"/>
    <lineage>
        <taxon>Bacteria</taxon>
        <taxon>Pseudomonadati</taxon>
        <taxon>Spirochaetota</taxon>
        <taxon>Spirochaetia</taxon>
        <taxon>Brachyspirales</taxon>
        <taxon>Brachyspiraceae</taxon>
        <taxon>Brachyspira</taxon>
    </lineage>
</organism>
<sequence>MVKVSDAVVFFQVPSISETLYNTFLGFSFLGFSFDLQLIENNNINNNAIKDTILGIELN</sequence>
<proteinExistence type="predicted"/>
<dbReference type="Proteomes" id="UP000325116">
    <property type="component" value="Unassembled WGS sequence"/>
</dbReference>
<dbReference type="EMBL" id="SAXT01000001">
    <property type="protein sequence ID" value="TXJ13614.1"/>
    <property type="molecule type" value="Genomic_DNA"/>
</dbReference>
<accession>A0A5C8CJR6</accession>